<dbReference type="InterPro" id="IPR028082">
    <property type="entry name" value="Peripla_BP_I"/>
</dbReference>
<keyword evidence="7" id="KW-1185">Reference proteome</keyword>
<dbReference type="AlphaFoldDB" id="A0A4P8ECF4"/>
<dbReference type="InterPro" id="IPR028081">
    <property type="entry name" value="Leu-bd"/>
</dbReference>
<evidence type="ECO:0000256" key="2">
    <source>
        <dbReference type="ARBA" id="ARBA00022729"/>
    </source>
</evidence>
<dbReference type="Proteomes" id="UP000298631">
    <property type="component" value="Chromosome"/>
</dbReference>
<evidence type="ECO:0000256" key="4">
    <source>
        <dbReference type="SAM" id="SignalP"/>
    </source>
</evidence>
<protein>
    <submittedName>
        <fullName evidence="6">ABC transporter substrate-binding protein</fullName>
    </submittedName>
</protein>
<dbReference type="CDD" id="cd06359">
    <property type="entry name" value="PBP1_Nba-like"/>
    <property type="match status" value="1"/>
</dbReference>
<accession>A0A4P8ECF4</accession>
<dbReference type="EMBL" id="CP039964">
    <property type="protein sequence ID" value="QCO54379.1"/>
    <property type="molecule type" value="Genomic_DNA"/>
</dbReference>
<dbReference type="GO" id="GO:0006865">
    <property type="term" value="P:amino acid transport"/>
    <property type="evidence" value="ECO:0007669"/>
    <property type="project" value="UniProtKB-KW"/>
</dbReference>
<comment type="similarity">
    <text evidence="1">Belongs to the leucine-binding protein family.</text>
</comment>
<sequence>MKNYLGYLKAGLAMSLLMGTTALAEDLKIGMVVTLSGPPAALGQQIVDGFQLALDEKDGMLGGRKVTMVIEDDELKPDVALLKATSLVEKDEVDFVVGTVFSNMLQAIFKPVVGSDTFLISPNAGPSTFAGKNCNPYFFVTSYQNNQNAEVSGMIANEEGYESVFAIVPNYQAGRDNVEGFKQTFEGTLSGEVFTPLGHQDFSAELARISTSGADAVFSFMPGGMGVRLVNQFANAGLSDSMKFMSVFTTDETTLPGQKDAAVGFLSAGPWAPDMDNDASKAFVAAFETKYGYVPGSYAMQAYDTASLIDSAVAKTGGDLTDKDAVRAALKEADFTSLRGNFSFNNNHYPVQDFHMLTVVKRDDGQFQTSFVRTVAPAYMDSFHQDCKM</sequence>
<proteinExistence type="inferred from homology"/>
<feature type="domain" description="Leucine-binding protein" evidence="5">
    <location>
        <begin position="27"/>
        <end position="360"/>
    </location>
</feature>
<keyword evidence="3" id="KW-0029">Amino-acid transport</keyword>
<dbReference type="Gene3D" id="3.40.50.2300">
    <property type="match status" value="2"/>
</dbReference>
<evidence type="ECO:0000313" key="7">
    <source>
        <dbReference type="Proteomes" id="UP000298631"/>
    </source>
</evidence>
<dbReference type="Pfam" id="PF13458">
    <property type="entry name" value="Peripla_BP_6"/>
    <property type="match status" value="1"/>
</dbReference>
<dbReference type="RefSeq" id="WP_137192063.1">
    <property type="nucleotide sequence ID" value="NZ_CP039964.1"/>
</dbReference>
<evidence type="ECO:0000313" key="6">
    <source>
        <dbReference type="EMBL" id="QCO54379.1"/>
    </source>
</evidence>
<gene>
    <name evidence="6" type="ORF">EOK75_00135</name>
</gene>
<evidence type="ECO:0000256" key="3">
    <source>
        <dbReference type="ARBA" id="ARBA00022970"/>
    </source>
</evidence>
<dbReference type="PANTHER" id="PTHR30483">
    <property type="entry name" value="LEUCINE-SPECIFIC-BINDING PROTEIN"/>
    <property type="match status" value="1"/>
</dbReference>
<keyword evidence="3" id="KW-0813">Transport</keyword>
<evidence type="ECO:0000259" key="5">
    <source>
        <dbReference type="Pfam" id="PF13458"/>
    </source>
</evidence>
<dbReference type="KEGG" id="pseb:EOK75_00135"/>
<feature type="chain" id="PRO_5020649414" evidence="4">
    <location>
        <begin position="25"/>
        <end position="389"/>
    </location>
</feature>
<dbReference type="InterPro" id="IPR051010">
    <property type="entry name" value="BCAA_transport"/>
</dbReference>
<keyword evidence="2 4" id="KW-0732">Signal</keyword>
<reference evidence="6 7" key="1">
    <citation type="submission" date="2019-05" db="EMBL/GenBank/DDBJ databases">
        <title>Pseudorhodobacter turbinis sp. nov., isolated from the gut of the Korean turban shell.</title>
        <authorList>
            <person name="Jeong Y.-S."/>
            <person name="Kang W.-R."/>
            <person name="Bae J.-W."/>
        </authorList>
    </citation>
    <scope>NUCLEOTIDE SEQUENCE [LARGE SCALE GENOMIC DNA]</scope>
    <source>
        <strain evidence="6 7">S12M18</strain>
    </source>
</reference>
<dbReference type="PANTHER" id="PTHR30483:SF6">
    <property type="entry name" value="PERIPLASMIC BINDING PROTEIN OF ABC TRANSPORTER FOR NATURAL AMINO ACIDS"/>
    <property type="match status" value="1"/>
</dbReference>
<feature type="signal peptide" evidence="4">
    <location>
        <begin position="1"/>
        <end position="24"/>
    </location>
</feature>
<organism evidence="6 7">
    <name type="scientific">Pseudorhodobacter turbinis</name>
    <dbReference type="NCBI Taxonomy" id="2500533"/>
    <lineage>
        <taxon>Bacteria</taxon>
        <taxon>Pseudomonadati</taxon>
        <taxon>Pseudomonadota</taxon>
        <taxon>Alphaproteobacteria</taxon>
        <taxon>Rhodobacterales</taxon>
        <taxon>Paracoccaceae</taxon>
        <taxon>Pseudorhodobacter</taxon>
    </lineage>
</organism>
<dbReference type="SUPFAM" id="SSF53822">
    <property type="entry name" value="Periplasmic binding protein-like I"/>
    <property type="match status" value="1"/>
</dbReference>
<name>A0A4P8ECF4_9RHOB</name>
<evidence type="ECO:0000256" key="1">
    <source>
        <dbReference type="ARBA" id="ARBA00010062"/>
    </source>
</evidence>
<dbReference type="OrthoDB" id="435355at2"/>